<reference evidence="2" key="2">
    <citation type="submission" date="2025-09" db="UniProtKB">
        <authorList>
            <consortium name="Ensembl"/>
        </authorList>
    </citation>
    <scope>IDENTIFICATION</scope>
</reference>
<feature type="domain" description="PDZ" evidence="1">
    <location>
        <begin position="17"/>
        <end position="100"/>
    </location>
</feature>
<dbReference type="CDD" id="cd06730">
    <property type="entry name" value="PDZ0_MAGI-1_3-like"/>
    <property type="match status" value="1"/>
</dbReference>
<evidence type="ECO:0000259" key="1">
    <source>
        <dbReference type="PROSITE" id="PS50106"/>
    </source>
</evidence>
<dbReference type="PROSITE" id="PS50106">
    <property type="entry name" value="PDZ"/>
    <property type="match status" value="1"/>
</dbReference>
<dbReference type="PANTHER" id="PTHR10316:SF12">
    <property type="entry name" value="MEMBRANE-ASSOCIATED GUANYLATE KINASE, WW AND PDZ DOMAIN-CONTAINING PROTEIN 1"/>
    <property type="match status" value="1"/>
</dbReference>
<dbReference type="PANTHER" id="PTHR10316">
    <property type="entry name" value="MEMBRANE ASSOCIATED GUANYLATE KINASE-RELATED"/>
    <property type="match status" value="1"/>
</dbReference>
<reference evidence="2" key="1">
    <citation type="submission" date="2025-08" db="UniProtKB">
        <authorList>
            <consortium name="Ensembl"/>
        </authorList>
    </citation>
    <scope>IDENTIFICATION</scope>
</reference>
<dbReference type="Gene3D" id="2.30.42.10">
    <property type="match status" value="1"/>
</dbReference>
<dbReference type="Proteomes" id="UP000694548">
    <property type="component" value="Unassembled WGS sequence"/>
</dbReference>
<protein>
    <recommendedName>
        <fullName evidence="1">PDZ domain-containing protein</fullName>
    </recommendedName>
</protein>
<dbReference type="FunFam" id="2.30.42.10:FF:000155">
    <property type="entry name" value="membrane-associated guanylate kinase, WW and PDZ domain-containing protein 2 isoform X4"/>
    <property type="match status" value="1"/>
</dbReference>
<keyword evidence="3" id="KW-1185">Reference proteome</keyword>
<organism evidence="2 3">
    <name type="scientific">Nothobranchius furzeri</name>
    <name type="common">Turquoise killifish</name>
    <dbReference type="NCBI Taxonomy" id="105023"/>
    <lineage>
        <taxon>Eukaryota</taxon>
        <taxon>Metazoa</taxon>
        <taxon>Chordata</taxon>
        <taxon>Craniata</taxon>
        <taxon>Vertebrata</taxon>
        <taxon>Euteleostomi</taxon>
        <taxon>Actinopterygii</taxon>
        <taxon>Neopterygii</taxon>
        <taxon>Teleostei</taxon>
        <taxon>Neoteleostei</taxon>
        <taxon>Acanthomorphata</taxon>
        <taxon>Ovalentaria</taxon>
        <taxon>Atherinomorphae</taxon>
        <taxon>Cyprinodontiformes</taxon>
        <taxon>Nothobranchiidae</taxon>
        <taxon>Nothobranchius</taxon>
    </lineage>
</organism>
<sequence>MPKVVQKKSHWTSRVNEVSVCKDARGDLNVSLRGGAEYGQFAYIDHINEDLVVYQYGKSNQGELLLEVESLSISGLPLYDVQTLISNCKSPVRLKTVRPGKSRRRRWRTQNSLLPFVFFSVDFLLTK</sequence>
<dbReference type="GO" id="GO:0005737">
    <property type="term" value="C:cytoplasm"/>
    <property type="evidence" value="ECO:0007669"/>
    <property type="project" value="TreeGrafter"/>
</dbReference>
<accession>A0A8C6MKC8</accession>
<evidence type="ECO:0000313" key="3">
    <source>
        <dbReference type="Proteomes" id="UP000694548"/>
    </source>
</evidence>
<dbReference type="GO" id="GO:0005911">
    <property type="term" value="C:cell-cell junction"/>
    <property type="evidence" value="ECO:0007669"/>
    <property type="project" value="TreeGrafter"/>
</dbReference>
<dbReference type="GeneTree" id="ENSGT00940000155820"/>
<dbReference type="Ensembl" id="ENSNFUT00015035592.1">
    <property type="protein sequence ID" value="ENSNFUP00015034059.1"/>
    <property type="gene ID" value="ENSNFUG00015016635.1"/>
</dbReference>
<dbReference type="InterPro" id="IPR001478">
    <property type="entry name" value="PDZ"/>
</dbReference>
<proteinExistence type="predicted"/>
<dbReference type="SUPFAM" id="SSF50156">
    <property type="entry name" value="PDZ domain-like"/>
    <property type="match status" value="1"/>
</dbReference>
<evidence type="ECO:0000313" key="2">
    <source>
        <dbReference type="Ensembl" id="ENSNFUP00015034059.1"/>
    </source>
</evidence>
<dbReference type="AlphaFoldDB" id="A0A8C6MKC8"/>
<name>A0A8C6MKC8_NOTFU</name>
<dbReference type="GO" id="GO:0007165">
    <property type="term" value="P:signal transduction"/>
    <property type="evidence" value="ECO:0007669"/>
    <property type="project" value="TreeGrafter"/>
</dbReference>
<dbReference type="InterPro" id="IPR036034">
    <property type="entry name" value="PDZ_sf"/>
</dbReference>